<evidence type="ECO:0000256" key="5">
    <source>
        <dbReference type="ARBA" id="ARBA00022833"/>
    </source>
</evidence>
<dbReference type="Proteomes" id="UP000801492">
    <property type="component" value="Unassembled WGS sequence"/>
</dbReference>
<dbReference type="GO" id="GO:0000785">
    <property type="term" value="C:chromatin"/>
    <property type="evidence" value="ECO:0007669"/>
    <property type="project" value="TreeGrafter"/>
</dbReference>
<dbReference type="GO" id="GO:0034647">
    <property type="term" value="F:histone H3K4me/H3K4me2/H3K4me3 demethylase activity"/>
    <property type="evidence" value="ECO:0007669"/>
    <property type="project" value="TreeGrafter"/>
</dbReference>
<feature type="domain" description="PHD-type" evidence="12">
    <location>
        <begin position="26"/>
        <end position="76"/>
    </location>
</feature>
<dbReference type="Pfam" id="PF02928">
    <property type="entry name" value="zf-C5HC2"/>
    <property type="match status" value="1"/>
</dbReference>
<evidence type="ECO:0000256" key="11">
    <source>
        <dbReference type="SAM" id="MobiDB-lite"/>
    </source>
</evidence>
<dbReference type="FunFam" id="3.30.40.10:FF:000023">
    <property type="entry name" value="Lysine (K)-specific demethylase 5A"/>
    <property type="match status" value="1"/>
</dbReference>
<keyword evidence="6" id="KW-0156">Chromatin regulator</keyword>
<dbReference type="FunFam" id="2.60.120.650:FF:000028">
    <property type="entry name" value="Lysine-specific demethylase lid"/>
    <property type="match status" value="1"/>
</dbReference>
<evidence type="ECO:0000256" key="10">
    <source>
        <dbReference type="PROSITE-ProRule" id="PRU00146"/>
    </source>
</evidence>
<evidence type="ECO:0000259" key="13">
    <source>
        <dbReference type="PROSITE" id="PS51184"/>
    </source>
</evidence>
<keyword evidence="8" id="KW-0408">Iron</keyword>
<dbReference type="InterPro" id="IPR013637">
    <property type="entry name" value="Lys_sp_deMease-like_dom"/>
</dbReference>
<dbReference type="Pfam" id="PF08429">
    <property type="entry name" value="PLU-1"/>
    <property type="match status" value="1"/>
</dbReference>
<dbReference type="InterPro" id="IPR048615">
    <property type="entry name" value="KDM5_C-hel"/>
</dbReference>
<dbReference type="SMART" id="SM00558">
    <property type="entry name" value="JmjC"/>
    <property type="match status" value="1"/>
</dbReference>
<dbReference type="Pfam" id="PF02373">
    <property type="entry name" value="JmjC"/>
    <property type="match status" value="1"/>
</dbReference>
<dbReference type="Gene3D" id="2.60.120.650">
    <property type="entry name" value="Cupin"/>
    <property type="match status" value="1"/>
</dbReference>
<feature type="region of interest" description="Disordered" evidence="11">
    <location>
        <begin position="811"/>
        <end position="831"/>
    </location>
</feature>
<evidence type="ECO:0000313" key="14">
    <source>
        <dbReference type="EMBL" id="KAF2880483.1"/>
    </source>
</evidence>
<keyword evidence="7" id="KW-0560">Oxidoreductase</keyword>
<dbReference type="CDD" id="cd15606">
    <property type="entry name" value="PHD2_KDM5A"/>
    <property type="match status" value="1"/>
</dbReference>
<sequence>MAGYNLQNEEKARIKNTSYDFDPLAKYVCHNCGRGDVEECMLLCDGCDDSYHTFCLLPPLSEIPKGDWRCPKCVAVEVSKPTEAFGFEQAQREYSLQQFGEMADQFKSEYFNMPVHLVPTSFVEKEFWRIVSSIDEDVTVEYGADLHTMDHGSGFPTTTSLNLHPGDVEYAYSSWNLNNLPVLEGSVLGYIHADISGMKVPWMYVGMCFATFCWHNEDHWSYSINYLHWGEPKTWYGVPGSKAIAFEETMKLAAPELFHSQPDLLHQLVTIMNPNILMNAGVPVYRTDQHAGEFVVTFPRAYHAGFNQGYNFAEAVNFAPADWLKMGRECVLHYSHLRRFCVFSHDELVCKMALEPEKLSPLIAAATYQDMLQMVDTEKKLRKNLLDWGVTSAEREAFELLPDDERQCEICKTTCFLSAITCSCISDTLVCLRHYADLCKCPPNKHTLRYRYTLDELPRMLQKLKIKAEAFDVWLNKVKDSLDPGVPSTLTLNELKGLLTEAEEKKFPKCELLTTLANAIEDAEKCASVIRQLDSTMARTRTRNSNDRKYHLNLEELNQFIGEIDSLACVLDEAKIVKDLLNESNRFEENSKRLLQTPLNECSVDDIEKCLEHGEAICIELPSLSSMRERLRQAKWMAEVNVVRRRPEIIKLETIKHLLTTGENILPDLLVENELQELRRLLYVSEDWEERAKALLNHPSPDLMAEIDKLLSEAEDIDTYLPTEEFLTEAMTNVKQWMKDLDEINAAEFYPYIGVVENLIQKGRSIPLPIPNVSDLEQYVVAAHSWKDKTSRTFLRKNSSVTLMEALSPRTPSALTTASKTRRKNSDEDPHQFTVTNEMDPVDVVNTFKEAEERELNGLKAVRAANMLKTFNAGDDYKFCVCQRGASGLMMRCELCRDWFHSTCVTLPKIANIKIKGNFSAVALRMGFKDCKFLCPVCYRTKRPRLETILSLLVSLQKLFVRIPEGEALQCLTERAMTWQDRVKQLLQKSEFEAAVAKLSLLSQKNSEAAARQKTEKIISTELKKAASNPDLQQHLQEIASCSGLSSEDNCDSNSCHTYNNDGVECAKVTSSFSDDTVDEHAYSLHLPNVDDNECILHLSAEARQQLEEVLMEGDLLEVSLDETFHLWKLLQASRDPDKEVVLMDFDAPNKMSAKKGRKRRSEENEATKKLKQIKTDLDKKITKRKIKDVKDNVRKRTDIGSNGGRRRGRGRQTQSSSEEDETEEKCAAVSCLLPASQEVDWVQCDGGCDQWFHMACVGLSAQEINEDEDYICIACSQSNSAFGSLQQSPESQSSDNPLSPDSTQPSSLQKDGV</sequence>
<keyword evidence="5" id="KW-0862">Zinc</keyword>
<feature type="region of interest" description="Disordered" evidence="11">
    <location>
        <begin position="1193"/>
        <end position="1222"/>
    </location>
</feature>
<dbReference type="GO" id="GO:0008270">
    <property type="term" value="F:zinc ion binding"/>
    <property type="evidence" value="ECO:0007669"/>
    <property type="project" value="UniProtKB-KW"/>
</dbReference>
<keyword evidence="9" id="KW-0539">Nucleus</keyword>
<reference evidence="14" key="1">
    <citation type="submission" date="2019-08" db="EMBL/GenBank/DDBJ databases">
        <title>The genome of the North American firefly Photinus pyralis.</title>
        <authorList>
            <consortium name="Photinus pyralis genome working group"/>
            <person name="Fallon T.R."/>
            <person name="Sander Lower S.E."/>
            <person name="Weng J.-K."/>
        </authorList>
    </citation>
    <scope>NUCLEOTIDE SEQUENCE</scope>
    <source>
        <strain evidence="14">TRF0915ILg1</strain>
        <tissue evidence="14">Whole body</tissue>
    </source>
</reference>
<dbReference type="CDD" id="cd15610">
    <property type="entry name" value="PHD3_KDM5A_like"/>
    <property type="match status" value="1"/>
</dbReference>
<organism evidence="14 15">
    <name type="scientific">Ignelater luminosus</name>
    <name type="common">Cucubano</name>
    <name type="synonym">Pyrophorus luminosus</name>
    <dbReference type="NCBI Taxonomy" id="2038154"/>
    <lineage>
        <taxon>Eukaryota</taxon>
        <taxon>Metazoa</taxon>
        <taxon>Ecdysozoa</taxon>
        <taxon>Arthropoda</taxon>
        <taxon>Hexapoda</taxon>
        <taxon>Insecta</taxon>
        <taxon>Pterygota</taxon>
        <taxon>Neoptera</taxon>
        <taxon>Endopterygota</taxon>
        <taxon>Coleoptera</taxon>
        <taxon>Polyphaga</taxon>
        <taxon>Elateriformia</taxon>
        <taxon>Elateroidea</taxon>
        <taxon>Elateridae</taxon>
        <taxon>Agrypninae</taxon>
        <taxon>Pyrophorini</taxon>
        <taxon>Ignelater</taxon>
    </lineage>
</organism>
<dbReference type="InterPro" id="IPR019786">
    <property type="entry name" value="Zinc_finger_PHD-type_CS"/>
</dbReference>
<dbReference type="SUPFAM" id="SSF57903">
    <property type="entry name" value="FYVE/PHD zinc finger"/>
    <property type="match status" value="3"/>
</dbReference>
<dbReference type="PROSITE" id="PS01359">
    <property type="entry name" value="ZF_PHD_1"/>
    <property type="match status" value="2"/>
</dbReference>
<dbReference type="Gene3D" id="3.30.40.10">
    <property type="entry name" value="Zinc/RING finger domain, C3HC4 (zinc finger)"/>
    <property type="match status" value="3"/>
</dbReference>
<keyword evidence="7" id="KW-0223">Dioxygenase</keyword>
<evidence type="ECO:0000256" key="6">
    <source>
        <dbReference type="ARBA" id="ARBA00022853"/>
    </source>
</evidence>
<evidence type="ECO:0000256" key="4">
    <source>
        <dbReference type="ARBA" id="ARBA00022771"/>
    </source>
</evidence>
<feature type="region of interest" description="Disordered" evidence="11">
    <location>
        <begin position="1152"/>
        <end position="1172"/>
    </location>
</feature>
<dbReference type="PROSITE" id="PS51184">
    <property type="entry name" value="JMJC"/>
    <property type="match status" value="1"/>
</dbReference>
<keyword evidence="15" id="KW-1185">Reference proteome</keyword>
<feature type="region of interest" description="Disordered" evidence="11">
    <location>
        <begin position="1283"/>
        <end position="1314"/>
    </location>
</feature>
<feature type="domain" description="PHD-type" evidence="12">
    <location>
        <begin position="1224"/>
        <end position="1279"/>
    </location>
</feature>
<dbReference type="PANTHER" id="PTHR10694">
    <property type="entry name" value="LYSINE-SPECIFIC DEMETHYLASE"/>
    <property type="match status" value="1"/>
</dbReference>
<dbReference type="SMART" id="SM00249">
    <property type="entry name" value="PHD"/>
    <property type="match status" value="3"/>
</dbReference>
<protein>
    <recommendedName>
        <fullName evidence="16">[Histone H3]-trimethyl-L-lysine(4) demethylase</fullName>
    </recommendedName>
</protein>
<evidence type="ECO:0000256" key="3">
    <source>
        <dbReference type="ARBA" id="ARBA00022737"/>
    </source>
</evidence>
<evidence type="ECO:0000259" key="12">
    <source>
        <dbReference type="PROSITE" id="PS50016"/>
    </source>
</evidence>
<gene>
    <name evidence="14" type="ORF">ILUMI_25690</name>
</gene>
<dbReference type="PROSITE" id="PS50016">
    <property type="entry name" value="ZF_PHD_2"/>
    <property type="match status" value="3"/>
</dbReference>
<dbReference type="CDD" id="cd15605">
    <property type="entry name" value="PHD1_Lid_like"/>
    <property type="match status" value="1"/>
</dbReference>
<keyword evidence="4 10" id="KW-0863">Zinc-finger</keyword>
<dbReference type="InterPro" id="IPR019787">
    <property type="entry name" value="Znf_PHD-finger"/>
</dbReference>
<evidence type="ECO:0000256" key="7">
    <source>
        <dbReference type="ARBA" id="ARBA00022964"/>
    </source>
</evidence>
<dbReference type="GO" id="GO:0006355">
    <property type="term" value="P:regulation of DNA-templated transcription"/>
    <property type="evidence" value="ECO:0007669"/>
    <property type="project" value="TreeGrafter"/>
</dbReference>
<proteinExistence type="predicted"/>
<dbReference type="InterPro" id="IPR047970">
    <property type="entry name" value="KDM5A_PHD2"/>
</dbReference>
<dbReference type="InterPro" id="IPR004198">
    <property type="entry name" value="Znf_C5HC2"/>
</dbReference>
<evidence type="ECO:0000256" key="1">
    <source>
        <dbReference type="ARBA" id="ARBA00004123"/>
    </source>
</evidence>
<evidence type="ECO:0000256" key="2">
    <source>
        <dbReference type="ARBA" id="ARBA00022723"/>
    </source>
</evidence>
<dbReference type="InterPro" id="IPR003347">
    <property type="entry name" value="JmjC_dom"/>
</dbReference>
<dbReference type="EMBL" id="VTPC01090965">
    <property type="protein sequence ID" value="KAF2880483.1"/>
    <property type="molecule type" value="Genomic_DNA"/>
</dbReference>
<dbReference type="InterPro" id="IPR011011">
    <property type="entry name" value="Znf_FYVE_PHD"/>
</dbReference>
<dbReference type="Pfam" id="PF00628">
    <property type="entry name" value="PHD"/>
    <property type="match status" value="3"/>
</dbReference>
<evidence type="ECO:0000313" key="15">
    <source>
        <dbReference type="Proteomes" id="UP000801492"/>
    </source>
</evidence>
<comment type="caution">
    <text evidence="14">The sequence shown here is derived from an EMBL/GenBank/DDBJ whole genome shotgun (WGS) entry which is preliminary data.</text>
</comment>
<dbReference type="InterPro" id="IPR001965">
    <property type="entry name" value="Znf_PHD"/>
</dbReference>
<feature type="compositionally biased region" description="Basic and acidic residues" evidence="11">
    <location>
        <begin position="1161"/>
        <end position="1172"/>
    </location>
</feature>
<comment type="subcellular location">
    <subcellularLocation>
        <location evidence="1">Nucleus</location>
    </subcellularLocation>
</comment>
<dbReference type="GO" id="GO:0005654">
    <property type="term" value="C:nucleoplasm"/>
    <property type="evidence" value="ECO:0007669"/>
    <property type="project" value="UniProtKB-ARBA"/>
</dbReference>
<evidence type="ECO:0008006" key="16">
    <source>
        <dbReference type="Google" id="ProtNLM"/>
    </source>
</evidence>
<feature type="domain" description="PHD-type" evidence="12">
    <location>
        <begin position="877"/>
        <end position="941"/>
    </location>
</feature>
<accession>A0A8K0FZP2</accession>
<dbReference type="OrthoDB" id="1678912at2759"/>
<feature type="domain" description="JmjC" evidence="13">
    <location>
        <begin position="169"/>
        <end position="335"/>
    </location>
</feature>
<evidence type="ECO:0000256" key="9">
    <source>
        <dbReference type="ARBA" id="ARBA00023242"/>
    </source>
</evidence>
<evidence type="ECO:0000256" key="8">
    <source>
        <dbReference type="ARBA" id="ARBA00023004"/>
    </source>
</evidence>
<dbReference type="SUPFAM" id="SSF51197">
    <property type="entry name" value="Clavaminate synthase-like"/>
    <property type="match status" value="1"/>
</dbReference>
<dbReference type="Pfam" id="PF21323">
    <property type="entry name" value="KDM5_C-hel"/>
    <property type="match status" value="1"/>
</dbReference>
<keyword evidence="3" id="KW-0677">Repeat</keyword>
<dbReference type="InterPro" id="IPR013083">
    <property type="entry name" value="Znf_RING/FYVE/PHD"/>
</dbReference>
<dbReference type="PANTHER" id="PTHR10694:SF33">
    <property type="entry name" value="LYSINE-SPECIFIC DEMETHYLASE 5"/>
    <property type="match status" value="1"/>
</dbReference>
<name>A0A8K0FZP2_IGNLU</name>
<keyword evidence="2" id="KW-0479">Metal-binding</keyword>